<dbReference type="EMBL" id="CP121756">
    <property type="protein sequence ID" value="WGE06553.1"/>
    <property type="molecule type" value="Genomic_DNA"/>
</dbReference>
<accession>A0AC61YUW5</accession>
<reference evidence="1" key="1">
    <citation type="submission" date="2025-02" db="EMBL/GenBank/DDBJ databases">
        <title>Complete genome sequences of 52 Bacillus and Priestia strains isolated from West-African fermentations and 26 reference strains from the DSMZ collection.</title>
        <authorList>
            <person name="Wiedenbein E.S."/>
            <person name="Canoy T.S."/>
            <person name="Hui Y."/>
            <person name="Parkouda C."/>
            <person name="Dawende C."/>
            <person name="Ametefe E."/>
            <person name="Jespersen L."/>
            <person name="Nielsen D.S."/>
        </authorList>
    </citation>
    <scope>NUCLEOTIDE SEQUENCE</scope>
    <source>
        <strain evidence="1">PRO122</strain>
    </source>
</reference>
<sequence length="194" mass="22836">MDYQKAFSKILDLLGRFKVGKIDKNLESSLIQFGMDENAITFIDDENVMAFNNTVDYLWVNDKNLYATFTRKRIKKELARLIRCSLHDELSIDSVKELITNLKKEPLQTFEVLYHVLGVEYYSAHPLELGPFTIYNTDIHRNHLLEKYPHSKEILEYELNENENNVMVGVCQAARELDRANQNALVRLRQFYDR</sequence>
<dbReference type="Proteomes" id="UP001217185">
    <property type="component" value="Chromosome"/>
</dbReference>
<protein>
    <submittedName>
        <fullName evidence="1">Uncharacterized protein</fullName>
    </submittedName>
</protein>
<evidence type="ECO:0000313" key="2">
    <source>
        <dbReference type="Proteomes" id="UP001217185"/>
    </source>
</evidence>
<evidence type="ECO:0000313" key="1">
    <source>
        <dbReference type="EMBL" id="WGE06553.1"/>
    </source>
</evidence>
<organism evidence="1 2">
    <name type="scientific">Bacillus subtilis</name>
    <dbReference type="NCBI Taxonomy" id="1423"/>
    <lineage>
        <taxon>Bacteria</taxon>
        <taxon>Bacillati</taxon>
        <taxon>Bacillota</taxon>
        <taxon>Bacilli</taxon>
        <taxon>Bacillales</taxon>
        <taxon>Bacillaceae</taxon>
        <taxon>Bacillus</taxon>
    </lineage>
</organism>
<proteinExistence type="predicted"/>
<gene>
    <name evidence="1" type="ORF">P5658_13425</name>
</gene>
<name>A0AC61YUW5_BACIU</name>